<dbReference type="EMBL" id="JAKWJU010000002">
    <property type="protein sequence ID" value="MCH6161978.1"/>
    <property type="molecule type" value="Genomic_DNA"/>
</dbReference>
<dbReference type="RefSeq" id="WP_241060723.1">
    <property type="nucleotide sequence ID" value="NZ_JAKWJU010000002.1"/>
</dbReference>
<evidence type="ECO:0000313" key="3">
    <source>
        <dbReference type="EMBL" id="MCH6161978.1"/>
    </source>
</evidence>
<keyword evidence="4" id="KW-1185">Reference proteome</keyword>
<evidence type="ECO:0000313" key="4">
    <source>
        <dbReference type="Proteomes" id="UP001166784"/>
    </source>
</evidence>
<proteinExistence type="predicted"/>
<protein>
    <recommendedName>
        <fullName evidence="5">Lipoprotein</fullName>
    </recommendedName>
</protein>
<feature type="compositionally biased region" description="Low complexity" evidence="1">
    <location>
        <begin position="41"/>
        <end position="52"/>
    </location>
</feature>
<evidence type="ECO:0000256" key="1">
    <source>
        <dbReference type="SAM" id="MobiDB-lite"/>
    </source>
</evidence>
<feature type="signal peptide" evidence="2">
    <location>
        <begin position="1"/>
        <end position="27"/>
    </location>
</feature>
<dbReference type="Proteomes" id="UP001166784">
    <property type="component" value="Unassembled WGS sequence"/>
</dbReference>
<comment type="caution">
    <text evidence="3">The sequence shown here is derived from an EMBL/GenBank/DDBJ whole genome shotgun (WGS) entry which is preliminary data.</text>
</comment>
<feature type="chain" id="PRO_5047489306" description="Lipoprotein" evidence="2">
    <location>
        <begin position="28"/>
        <end position="181"/>
    </location>
</feature>
<keyword evidence="2" id="KW-0732">Signal</keyword>
<evidence type="ECO:0000256" key="2">
    <source>
        <dbReference type="SAM" id="SignalP"/>
    </source>
</evidence>
<reference evidence="3" key="2">
    <citation type="journal article" date="2023" name="Int. J. Syst. Evol. Microbiol.">
        <title>Streptomyces marispadix sp. nov., isolated from marine beach sediment of the Northern Coast of Portugal.</title>
        <authorList>
            <person name="dos Santos J.D.N."/>
            <person name="Vitorino I.R."/>
            <person name="Kallscheuer N."/>
            <person name="Srivastava A."/>
            <person name="Krautwurst S."/>
            <person name="Marz M."/>
            <person name="Jogler C."/>
            <person name="Lobo Da Cunha A."/>
            <person name="Catita J."/>
            <person name="Goncalves H."/>
            <person name="Gonzalez I."/>
            <person name="Reyes F."/>
            <person name="Lage O.M."/>
        </authorList>
    </citation>
    <scope>NUCLEOTIDE SEQUENCE</scope>
    <source>
        <strain evidence="3">M600PL45_2</strain>
    </source>
</reference>
<accession>A0ABS9T0M2</accession>
<gene>
    <name evidence="3" type="ORF">MMA15_16775</name>
</gene>
<sequence length="181" mass="17917">MRRSARRAGAVAVIAAGALLMSGCGSGDDGGKDEGGKGKPEASASKSASEGAGKTDKPSGDGETGGDATEGAPDDGRGGDSGKSGSGKYAGVWKAKGKQYVLTVVGDKVTLLRERGRNCTGSLGGSGGRTVALKCPGGADEARTNGEIGALKGKSMTVSWKGGPTEVYARVTDVPVELPEE</sequence>
<dbReference type="PROSITE" id="PS51257">
    <property type="entry name" value="PROKAR_LIPOPROTEIN"/>
    <property type="match status" value="1"/>
</dbReference>
<organism evidence="3 4">
    <name type="scientific">Streptomyces marispadix</name>
    <dbReference type="NCBI Taxonomy" id="2922868"/>
    <lineage>
        <taxon>Bacteria</taxon>
        <taxon>Bacillati</taxon>
        <taxon>Actinomycetota</taxon>
        <taxon>Actinomycetes</taxon>
        <taxon>Kitasatosporales</taxon>
        <taxon>Streptomycetaceae</taxon>
        <taxon>Streptomyces</taxon>
    </lineage>
</organism>
<evidence type="ECO:0008006" key="5">
    <source>
        <dbReference type="Google" id="ProtNLM"/>
    </source>
</evidence>
<name>A0ABS9T0M2_9ACTN</name>
<feature type="region of interest" description="Disordered" evidence="1">
    <location>
        <begin position="24"/>
        <end position="89"/>
    </location>
</feature>
<feature type="compositionally biased region" description="Basic and acidic residues" evidence="1">
    <location>
        <begin position="29"/>
        <end position="40"/>
    </location>
</feature>
<reference evidence="3" key="1">
    <citation type="submission" date="2022-03" db="EMBL/GenBank/DDBJ databases">
        <authorList>
            <person name="Santos J.D.N."/>
            <person name="Kallscheuer N."/>
            <person name="Jogler C."/>
            <person name="Lage O.M."/>
        </authorList>
    </citation>
    <scope>NUCLEOTIDE SEQUENCE</scope>
    <source>
        <strain evidence="3">M600PL45_2</strain>
    </source>
</reference>